<dbReference type="PANTHER" id="PTHR43617">
    <property type="entry name" value="L-AMINO ACID N-ACETYLTRANSFERASE"/>
    <property type="match status" value="1"/>
</dbReference>
<keyword evidence="3" id="KW-1185">Reference proteome</keyword>
<gene>
    <name evidence="2" type="ORF">GXP70_03730</name>
</gene>
<dbReference type="KEGG" id="plyc:GXP70_03730"/>
<dbReference type="RefSeq" id="WP_162355229.1">
    <property type="nucleotide sequence ID" value="NZ_CP048209.1"/>
</dbReference>
<dbReference type="CDD" id="cd04301">
    <property type="entry name" value="NAT_SF"/>
    <property type="match status" value="1"/>
</dbReference>
<dbReference type="EMBL" id="CP048209">
    <property type="protein sequence ID" value="QHT59161.1"/>
    <property type="molecule type" value="Genomic_DNA"/>
</dbReference>
<dbReference type="Proteomes" id="UP000476064">
    <property type="component" value="Chromosome"/>
</dbReference>
<dbReference type="GO" id="GO:0016747">
    <property type="term" value="F:acyltransferase activity, transferring groups other than amino-acyl groups"/>
    <property type="evidence" value="ECO:0007669"/>
    <property type="project" value="InterPro"/>
</dbReference>
<dbReference type="InterPro" id="IPR016181">
    <property type="entry name" value="Acyl_CoA_acyltransferase"/>
</dbReference>
<feature type="domain" description="N-acetyltransferase" evidence="1">
    <location>
        <begin position="2"/>
        <end position="146"/>
    </location>
</feature>
<evidence type="ECO:0000313" key="3">
    <source>
        <dbReference type="Proteomes" id="UP000476064"/>
    </source>
</evidence>
<dbReference type="AlphaFoldDB" id="A0A6C0FUM0"/>
<evidence type="ECO:0000313" key="2">
    <source>
        <dbReference type="EMBL" id="QHT59161.1"/>
    </source>
</evidence>
<keyword evidence="2" id="KW-0808">Transferase</keyword>
<proteinExistence type="predicted"/>
<accession>A0A6C0FUM0</accession>
<evidence type="ECO:0000259" key="1">
    <source>
        <dbReference type="PROSITE" id="PS51186"/>
    </source>
</evidence>
<sequence>MATIRQAAQRDLPRVVELSALWAAEAITYGLAATREEELQAYIGDYFWVAENEMGVIGYITGSVHESEGLAVLPKGELYLEIDEVYVHPDYRSDKIGHTLVDSLLQTAEANGIVRSTVYSASKQWREIVGFYEKHGFQMWFVQMYR</sequence>
<dbReference type="Gene3D" id="3.40.630.30">
    <property type="match status" value="1"/>
</dbReference>
<dbReference type="Pfam" id="PF13508">
    <property type="entry name" value="Acetyltransf_7"/>
    <property type="match status" value="1"/>
</dbReference>
<dbReference type="PROSITE" id="PS51186">
    <property type="entry name" value="GNAT"/>
    <property type="match status" value="1"/>
</dbReference>
<dbReference type="SUPFAM" id="SSF55729">
    <property type="entry name" value="Acyl-CoA N-acyltransferases (Nat)"/>
    <property type="match status" value="1"/>
</dbReference>
<protein>
    <submittedName>
        <fullName evidence="2">GNAT family N-acetyltransferase</fullName>
    </submittedName>
</protein>
<dbReference type="PANTHER" id="PTHR43617:SF38">
    <property type="entry name" value="N-ACETYLTRANSFERASE DOMAIN-CONTAINING PROTEIN"/>
    <property type="match status" value="1"/>
</dbReference>
<organism evidence="2 3">
    <name type="scientific">Paenibacillus lycopersici</name>
    <dbReference type="NCBI Taxonomy" id="2704462"/>
    <lineage>
        <taxon>Bacteria</taxon>
        <taxon>Bacillati</taxon>
        <taxon>Bacillota</taxon>
        <taxon>Bacilli</taxon>
        <taxon>Bacillales</taxon>
        <taxon>Paenibacillaceae</taxon>
        <taxon>Paenibacillus</taxon>
    </lineage>
</organism>
<reference evidence="2 3" key="1">
    <citation type="submission" date="2020-01" db="EMBL/GenBank/DDBJ databases">
        <title>Paenibacillus sp. nov., isolated from tomato rhizosphere.</title>
        <authorList>
            <person name="Weon H.-Y."/>
            <person name="Lee S.A."/>
        </authorList>
    </citation>
    <scope>NUCLEOTIDE SEQUENCE [LARGE SCALE GENOMIC DNA]</scope>
    <source>
        <strain evidence="2 3">12200R-189</strain>
    </source>
</reference>
<name>A0A6C0FUM0_9BACL</name>
<dbReference type="InterPro" id="IPR000182">
    <property type="entry name" value="GNAT_dom"/>
</dbReference>
<dbReference type="InterPro" id="IPR050276">
    <property type="entry name" value="MshD_Acetyltransferase"/>
</dbReference>